<keyword evidence="2" id="KW-1185">Reference proteome</keyword>
<proteinExistence type="predicted"/>
<dbReference type="RefSeq" id="WP_125977293.1">
    <property type="nucleotide sequence ID" value="NZ_BAAADY010000020.1"/>
</dbReference>
<dbReference type="EMBL" id="JAATJB010000015">
    <property type="protein sequence ID" value="NJB99437.1"/>
    <property type="molecule type" value="Genomic_DNA"/>
</dbReference>
<organism evidence="1 2">
    <name type="scientific">Sphingomonas trueperi</name>
    <dbReference type="NCBI Taxonomy" id="53317"/>
    <lineage>
        <taxon>Bacteria</taxon>
        <taxon>Pseudomonadati</taxon>
        <taxon>Pseudomonadota</taxon>
        <taxon>Alphaproteobacteria</taxon>
        <taxon>Sphingomonadales</taxon>
        <taxon>Sphingomonadaceae</taxon>
        <taxon>Sphingomonas</taxon>
    </lineage>
</organism>
<evidence type="ECO:0000313" key="1">
    <source>
        <dbReference type="EMBL" id="NJB99437.1"/>
    </source>
</evidence>
<evidence type="ECO:0000313" key="2">
    <source>
        <dbReference type="Proteomes" id="UP000531251"/>
    </source>
</evidence>
<gene>
    <name evidence="1" type="ORF">GGR89_003778</name>
</gene>
<dbReference type="Proteomes" id="UP000531251">
    <property type="component" value="Unassembled WGS sequence"/>
</dbReference>
<comment type="caution">
    <text evidence="1">The sequence shown here is derived from an EMBL/GenBank/DDBJ whole genome shotgun (WGS) entry which is preliminary data.</text>
</comment>
<dbReference type="AlphaFoldDB" id="A0A7X6BF39"/>
<evidence type="ECO:0008006" key="3">
    <source>
        <dbReference type="Google" id="ProtNLM"/>
    </source>
</evidence>
<protein>
    <recommendedName>
        <fullName evidence="3">F5/8 type C domain-containing protein</fullName>
    </recommendedName>
</protein>
<accession>A0A7X6BF39</accession>
<name>A0A7X6BF39_9SPHN</name>
<sequence length="260" mass="27580">MANALFVKPLPFTATSAATGLGDPNYLGNDYAGIVWRSTATAAPSVKLDLGADQVIDTVMLFGIASSADLAGATVQIYGATTAEGPTRARGDGGRPLLAGSIMPQIRGGVAFLPLPVGWPPLRYLEIALSNGGAWLQLARAVVGDKFEPAIGFEYGLQLGVRDLGSADVSARGVLLRRRAKKLRTVSLNFPTLTKFEAERTALELLDYAGNTDCLALCINPAAEPERQERCWFGPLVGDLGTTWATARGFEWRANLLGLM</sequence>
<reference evidence="1 2" key="1">
    <citation type="submission" date="2020-03" db="EMBL/GenBank/DDBJ databases">
        <title>Genomic Encyclopedia of Type Strains, Phase IV (KMG-IV): sequencing the most valuable type-strain genomes for metagenomic binning, comparative biology and taxonomic classification.</title>
        <authorList>
            <person name="Goeker M."/>
        </authorList>
    </citation>
    <scope>NUCLEOTIDE SEQUENCE [LARGE SCALE GENOMIC DNA]</scope>
    <source>
        <strain evidence="1 2">DSM 7225</strain>
    </source>
</reference>